<evidence type="ECO:0000313" key="2">
    <source>
        <dbReference type="EMBL" id="AKT42236.1"/>
    </source>
</evidence>
<proteinExistence type="predicted"/>
<dbReference type="Proteomes" id="UP000067626">
    <property type="component" value="Chromosome"/>
</dbReference>
<dbReference type="EMBL" id="CP012159">
    <property type="protein sequence ID" value="AKT42236.1"/>
    <property type="molecule type" value="Genomic_DNA"/>
</dbReference>
<reference evidence="2 3" key="1">
    <citation type="submission" date="2015-07" db="EMBL/GenBank/DDBJ databases">
        <title>Genome analysis of myxobacterium Chondromyces crocatus Cm c5 reveals a high potential for natural compound synthesis and the genetic basis for the loss of fruiting body formation.</title>
        <authorList>
            <person name="Zaburannyi N."/>
            <person name="Bunk B."/>
            <person name="Maier J."/>
            <person name="Overmann J."/>
            <person name="Mueller R."/>
        </authorList>
    </citation>
    <scope>NUCLEOTIDE SEQUENCE [LARGE SCALE GENOMIC DNA]</scope>
    <source>
        <strain evidence="2 3">Cm c5</strain>
    </source>
</reference>
<dbReference type="AlphaFoldDB" id="A0A0K1EN26"/>
<dbReference type="KEGG" id="ccro:CMC5_064590"/>
<dbReference type="PROSITE" id="PS51257">
    <property type="entry name" value="PROKAR_LIPOPROTEIN"/>
    <property type="match status" value="1"/>
</dbReference>
<feature type="region of interest" description="Disordered" evidence="1">
    <location>
        <begin position="39"/>
        <end position="80"/>
    </location>
</feature>
<protein>
    <recommendedName>
        <fullName evidence="4">Lipoprotein</fullName>
    </recommendedName>
</protein>
<accession>A0A0K1EN26</accession>
<keyword evidence="3" id="KW-1185">Reference proteome</keyword>
<evidence type="ECO:0008006" key="4">
    <source>
        <dbReference type="Google" id="ProtNLM"/>
    </source>
</evidence>
<name>A0A0K1EN26_CHOCO</name>
<gene>
    <name evidence="2" type="ORF">CMC5_064590</name>
</gene>
<evidence type="ECO:0000313" key="3">
    <source>
        <dbReference type="Proteomes" id="UP000067626"/>
    </source>
</evidence>
<organism evidence="2 3">
    <name type="scientific">Chondromyces crocatus</name>
    <dbReference type="NCBI Taxonomy" id="52"/>
    <lineage>
        <taxon>Bacteria</taxon>
        <taxon>Pseudomonadati</taxon>
        <taxon>Myxococcota</taxon>
        <taxon>Polyangia</taxon>
        <taxon>Polyangiales</taxon>
        <taxon>Polyangiaceae</taxon>
        <taxon>Chondromyces</taxon>
    </lineage>
</organism>
<evidence type="ECO:0000256" key="1">
    <source>
        <dbReference type="SAM" id="MobiDB-lite"/>
    </source>
</evidence>
<sequence length="219" mass="23378">MYRGRVRRLLISPRSAWLSLAWLPLLLTSGLLSGCLSHASEAGPSDPTHEHAASSSAAQRDVDPQHRRHDTSGTPRVRASAVPASTWTACYRDFQPEGDAPTDLERLATACGAITGLSPITPVHLGAPQSADDPSARLTFRARAGHCYRFFSVGTADVADLDVAVFDADGHIVAADASDDRFPVVPPRGPLCAEDDGTYALEIAVMRGKGSFVMQVWSD</sequence>